<organism evidence="3 4">
    <name type="scientific">Kiloniella spongiae</name>
    <dbReference type="NCBI Taxonomy" id="1489064"/>
    <lineage>
        <taxon>Bacteria</taxon>
        <taxon>Pseudomonadati</taxon>
        <taxon>Pseudomonadota</taxon>
        <taxon>Alphaproteobacteria</taxon>
        <taxon>Rhodospirillales</taxon>
        <taxon>Kiloniellaceae</taxon>
        <taxon>Kiloniella</taxon>
    </lineage>
</organism>
<sequence length="671" mass="72434">MAKNAHIVFTPSGRRGDFPVGTPVLTAARSLGVDIDSVCGGRGICGRCQVEAGEGEFAKHKIVSSCANMTDFSSVEERYASKKGMKDGRRLSCQAMIEGDLLIDVPAESQVHKQVVRKRADVREIEIDPPIRLHYVEVAEPDMHHPSGDLERLEDALEAQWGLTSLHCDLRTLQTLQPVLRKGKWQVTVAVENEKTIIAVWPGYKENAFGIAVDLGSTTVAAHLCDLQTGKVTASSGIMNPQIRFGEDLMSRVSYVMMNPGGDKEMTVAVREALDIIIGVVAEEGKIERTDILSMTFVGNPVMHHLLLGIDPTELGGAPFALTLNSSIDLYASELGLNISPDGRVYILPCIAGHVGADTAGVILSEGPHLQDEVTLICDVGTNAEIVLGNKDRLLACSSPTGPAFEGAQITSGQRAAPGAIERIRIDPETLEPRYRVIGCDLWSDEEGFAEQTKSTGVTGICGSGIIEAIGEMFLAGIIQTDGIIDGAQSEKSPRVKFNGKTYDYVISENEPLITVTQTDVRAIQLAKAALYAGVKLLMEKLDVETIDRIQLAGAFGSHIDVKYAMVIGLIPDCDLERVKSAGNAAGTGARIALLNKAARKEIEDVVRRVEKIETAVEPKFQEHFVNAMGMPNTIDEFVNLAKVVKLPERKVGAPAAEGSGEGGRRRRRRR</sequence>
<accession>A0A0H2MH45</accession>
<dbReference type="InterPro" id="IPR052911">
    <property type="entry name" value="Corrinoid_activation_enz"/>
</dbReference>
<dbReference type="Pfam" id="PF17650">
    <property type="entry name" value="RACo_linker"/>
    <property type="match status" value="1"/>
</dbReference>
<dbReference type="InterPro" id="IPR012675">
    <property type="entry name" value="Beta-grasp_dom_sf"/>
</dbReference>
<dbReference type="Pfam" id="PF14574">
    <property type="entry name" value="RACo_C_ter"/>
    <property type="match status" value="1"/>
</dbReference>
<dbReference type="InterPro" id="IPR042259">
    <property type="entry name" value="Raco-like_middle_sf"/>
</dbReference>
<dbReference type="Pfam" id="PF17651">
    <property type="entry name" value="Raco_middle"/>
    <property type="match status" value="1"/>
</dbReference>
<dbReference type="Gene3D" id="3.30.420.480">
    <property type="entry name" value="Domain of unknown function (DUF4445)"/>
    <property type="match status" value="1"/>
</dbReference>
<comment type="caution">
    <text evidence="3">The sequence shown here is derived from an EMBL/GenBank/DDBJ whole genome shotgun (WGS) entry which is preliminary data.</text>
</comment>
<dbReference type="AlphaFoldDB" id="A0A0H2MH45"/>
<dbReference type="InterPro" id="IPR027980">
    <property type="entry name" value="RACo_C"/>
</dbReference>
<dbReference type="Gene3D" id="3.10.20.880">
    <property type="match status" value="1"/>
</dbReference>
<feature type="region of interest" description="Disordered" evidence="1">
    <location>
        <begin position="652"/>
        <end position="671"/>
    </location>
</feature>
<dbReference type="Pfam" id="PF00111">
    <property type="entry name" value="Fer2"/>
    <property type="match status" value="1"/>
</dbReference>
<dbReference type="Gene3D" id="3.10.20.30">
    <property type="match status" value="1"/>
</dbReference>
<dbReference type="InterPro" id="IPR041414">
    <property type="entry name" value="Raco-like_middle"/>
</dbReference>
<reference evidence="3 4" key="1">
    <citation type="submission" date="2015-03" db="EMBL/GenBank/DDBJ databases">
        <title>Genome Sequence of Kiloniella spongiae MEBiC09566, isolated from a marine sponge.</title>
        <authorList>
            <person name="Shao Z."/>
            <person name="Wang L."/>
            <person name="Li X."/>
        </authorList>
    </citation>
    <scope>NUCLEOTIDE SEQUENCE [LARGE SCALE GENOMIC DNA]</scope>
    <source>
        <strain evidence="3 4">MEBiC09566</strain>
    </source>
</reference>
<dbReference type="Proteomes" id="UP000035444">
    <property type="component" value="Unassembled WGS sequence"/>
</dbReference>
<dbReference type="STRING" id="1489064.WH96_12790"/>
<dbReference type="SUPFAM" id="SSF54292">
    <property type="entry name" value="2Fe-2S ferredoxin-like"/>
    <property type="match status" value="1"/>
</dbReference>
<dbReference type="InterPro" id="IPR001041">
    <property type="entry name" value="2Fe-2S_ferredoxin-type"/>
</dbReference>
<dbReference type="PANTHER" id="PTHR42895:SF1">
    <property type="entry name" value="IRON-SULFUR CLUSTER PROTEIN"/>
    <property type="match status" value="1"/>
</dbReference>
<dbReference type="EMBL" id="LAQL01000008">
    <property type="protein sequence ID" value="KLN60067.1"/>
    <property type="molecule type" value="Genomic_DNA"/>
</dbReference>
<dbReference type="InterPro" id="IPR040506">
    <property type="entry name" value="RACo_linker"/>
</dbReference>
<evidence type="ECO:0000256" key="1">
    <source>
        <dbReference type="SAM" id="MobiDB-lite"/>
    </source>
</evidence>
<evidence type="ECO:0000313" key="3">
    <source>
        <dbReference type="EMBL" id="KLN60067.1"/>
    </source>
</evidence>
<evidence type="ECO:0000313" key="4">
    <source>
        <dbReference type="Proteomes" id="UP000035444"/>
    </source>
</evidence>
<dbReference type="OrthoDB" id="9810588at2"/>
<dbReference type="GO" id="GO:0051536">
    <property type="term" value="F:iron-sulfur cluster binding"/>
    <property type="evidence" value="ECO:0007669"/>
    <property type="project" value="InterPro"/>
</dbReference>
<gene>
    <name evidence="3" type="ORF">WH96_12790</name>
</gene>
<dbReference type="PANTHER" id="PTHR42895">
    <property type="entry name" value="IRON-SULFUR CLUSTER-BINDING PROTEIN-RELATED"/>
    <property type="match status" value="1"/>
</dbReference>
<dbReference type="PROSITE" id="PS51085">
    <property type="entry name" value="2FE2S_FER_2"/>
    <property type="match status" value="1"/>
</dbReference>
<protein>
    <submittedName>
        <fullName evidence="3">Drug:proton antiporter</fullName>
    </submittedName>
</protein>
<dbReference type="RefSeq" id="WP_047764602.1">
    <property type="nucleotide sequence ID" value="NZ_LAQL01000008.1"/>
</dbReference>
<feature type="domain" description="2Fe-2S ferredoxin-type" evidence="2">
    <location>
        <begin position="5"/>
        <end position="109"/>
    </location>
</feature>
<dbReference type="CDD" id="cd00207">
    <property type="entry name" value="fer2"/>
    <property type="match status" value="1"/>
</dbReference>
<proteinExistence type="predicted"/>
<dbReference type="InterPro" id="IPR036010">
    <property type="entry name" value="2Fe-2S_ferredoxin-like_sf"/>
</dbReference>
<dbReference type="PATRIC" id="fig|1489064.4.peg.3890"/>
<name>A0A0H2MH45_9PROT</name>
<keyword evidence="4" id="KW-1185">Reference proteome</keyword>
<evidence type="ECO:0000259" key="2">
    <source>
        <dbReference type="PROSITE" id="PS51085"/>
    </source>
</evidence>